<reference evidence="2" key="1">
    <citation type="journal article" date="2023" name="bioRxiv">
        <title>Improved chromosome-level genome assembly for marigold (Tagetes erecta).</title>
        <authorList>
            <person name="Jiang F."/>
            <person name="Yuan L."/>
            <person name="Wang S."/>
            <person name="Wang H."/>
            <person name="Xu D."/>
            <person name="Wang A."/>
            <person name="Fan W."/>
        </authorList>
    </citation>
    <scope>NUCLEOTIDE SEQUENCE</scope>
    <source>
        <strain evidence="2">WSJ</strain>
        <tissue evidence="2">Leaf</tissue>
    </source>
</reference>
<gene>
    <name evidence="2" type="ORF">QVD17_06210</name>
</gene>
<proteinExistence type="predicted"/>
<sequence>MHARENCLKSLSPNHEHKRKKSRNKFPKSYSQIGDFDLLLHLSLQINSHNMYTQTIPNTQTNFISMHTIHNQTFNFLYPVL</sequence>
<protein>
    <submittedName>
        <fullName evidence="2">Uncharacterized protein</fullName>
    </submittedName>
</protein>
<accession>A0AAD8P662</accession>
<comment type="caution">
    <text evidence="2">The sequence shown here is derived from an EMBL/GenBank/DDBJ whole genome shotgun (WGS) entry which is preliminary data.</text>
</comment>
<evidence type="ECO:0000313" key="3">
    <source>
        <dbReference type="Proteomes" id="UP001229421"/>
    </source>
</evidence>
<dbReference type="AlphaFoldDB" id="A0AAD8P662"/>
<keyword evidence="3" id="KW-1185">Reference proteome</keyword>
<name>A0AAD8P662_TARER</name>
<dbReference type="Proteomes" id="UP001229421">
    <property type="component" value="Unassembled WGS sequence"/>
</dbReference>
<feature type="compositionally biased region" description="Basic residues" evidence="1">
    <location>
        <begin position="16"/>
        <end position="26"/>
    </location>
</feature>
<feature type="region of interest" description="Disordered" evidence="1">
    <location>
        <begin position="1"/>
        <end position="28"/>
    </location>
</feature>
<dbReference type="EMBL" id="JAUHHV010000001">
    <property type="protein sequence ID" value="KAK1440385.1"/>
    <property type="molecule type" value="Genomic_DNA"/>
</dbReference>
<organism evidence="2 3">
    <name type="scientific">Tagetes erecta</name>
    <name type="common">African marigold</name>
    <dbReference type="NCBI Taxonomy" id="13708"/>
    <lineage>
        <taxon>Eukaryota</taxon>
        <taxon>Viridiplantae</taxon>
        <taxon>Streptophyta</taxon>
        <taxon>Embryophyta</taxon>
        <taxon>Tracheophyta</taxon>
        <taxon>Spermatophyta</taxon>
        <taxon>Magnoliopsida</taxon>
        <taxon>eudicotyledons</taxon>
        <taxon>Gunneridae</taxon>
        <taxon>Pentapetalae</taxon>
        <taxon>asterids</taxon>
        <taxon>campanulids</taxon>
        <taxon>Asterales</taxon>
        <taxon>Asteraceae</taxon>
        <taxon>Asteroideae</taxon>
        <taxon>Heliantheae alliance</taxon>
        <taxon>Tageteae</taxon>
        <taxon>Tagetes</taxon>
    </lineage>
</organism>
<evidence type="ECO:0000313" key="2">
    <source>
        <dbReference type="EMBL" id="KAK1440385.1"/>
    </source>
</evidence>
<evidence type="ECO:0000256" key="1">
    <source>
        <dbReference type="SAM" id="MobiDB-lite"/>
    </source>
</evidence>